<comment type="caution">
    <text evidence="1">The sequence shown here is derived from an EMBL/GenBank/DDBJ whole genome shotgun (WGS) entry which is preliminary data.</text>
</comment>
<sequence length="109" mass="12306">MLPVDFLSRFRINVKLSENDLSTCDINCRHNPVVYLMNVVHVCCLMSLAAAVPQYRLMKMADWGINHPFLETMDLIRGINCRSRNKLSHFGLLSGKSYASCSENLSRGG</sequence>
<proteinExistence type="predicted"/>
<organism evidence="1 2">
    <name type="scientific">Nepenthes gracilis</name>
    <name type="common">Slender pitcher plant</name>
    <dbReference type="NCBI Taxonomy" id="150966"/>
    <lineage>
        <taxon>Eukaryota</taxon>
        <taxon>Viridiplantae</taxon>
        <taxon>Streptophyta</taxon>
        <taxon>Embryophyta</taxon>
        <taxon>Tracheophyta</taxon>
        <taxon>Spermatophyta</taxon>
        <taxon>Magnoliopsida</taxon>
        <taxon>eudicotyledons</taxon>
        <taxon>Gunneridae</taxon>
        <taxon>Pentapetalae</taxon>
        <taxon>Caryophyllales</taxon>
        <taxon>Nepenthaceae</taxon>
        <taxon>Nepenthes</taxon>
    </lineage>
</organism>
<protein>
    <submittedName>
        <fullName evidence="1">Uncharacterized protein</fullName>
    </submittedName>
</protein>
<accession>A0AAD3T7H3</accession>
<evidence type="ECO:0000313" key="1">
    <source>
        <dbReference type="EMBL" id="GMH24738.1"/>
    </source>
</evidence>
<dbReference type="Proteomes" id="UP001279734">
    <property type="component" value="Unassembled WGS sequence"/>
</dbReference>
<evidence type="ECO:0000313" key="2">
    <source>
        <dbReference type="Proteomes" id="UP001279734"/>
    </source>
</evidence>
<dbReference type="AlphaFoldDB" id="A0AAD3T7H3"/>
<name>A0AAD3T7H3_NEPGR</name>
<reference evidence="1" key="1">
    <citation type="submission" date="2023-05" db="EMBL/GenBank/DDBJ databases">
        <title>Nepenthes gracilis genome sequencing.</title>
        <authorList>
            <person name="Fukushima K."/>
        </authorList>
    </citation>
    <scope>NUCLEOTIDE SEQUENCE</scope>
    <source>
        <strain evidence="1">SING2019-196</strain>
    </source>
</reference>
<keyword evidence="2" id="KW-1185">Reference proteome</keyword>
<dbReference type="EMBL" id="BSYO01000028">
    <property type="protein sequence ID" value="GMH24738.1"/>
    <property type="molecule type" value="Genomic_DNA"/>
</dbReference>
<gene>
    <name evidence="1" type="ORF">Nepgr_026581</name>
</gene>